<keyword evidence="3" id="KW-0328">Glycosyltransferase</keyword>
<evidence type="ECO:0000256" key="4">
    <source>
        <dbReference type="ARBA" id="ARBA00022679"/>
    </source>
</evidence>
<dbReference type="InterPro" id="IPR001173">
    <property type="entry name" value="Glyco_trans_2-like"/>
</dbReference>
<evidence type="ECO:0000256" key="2">
    <source>
        <dbReference type="ARBA" id="ARBA00006739"/>
    </source>
</evidence>
<organism evidence="6 7">
    <name type="scientific">Streptococcus cristatus</name>
    <dbReference type="NCBI Taxonomy" id="45634"/>
    <lineage>
        <taxon>Bacteria</taxon>
        <taxon>Bacillati</taxon>
        <taxon>Bacillota</taxon>
        <taxon>Bacilli</taxon>
        <taxon>Lactobacillales</taxon>
        <taxon>Streptococcaceae</taxon>
        <taxon>Streptococcus</taxon>
    </lineage>
</organism>
<gene>
    <name evidence="6" type="ORF">FXF62_03750</name>
</gene>
<comment type="pathway">
    <text evidence="1">Cell wall biogenesis; cell wall polysaccharide biosynthesis.</text>
</comment>
<dbReference type="PANTHER" id="PTHR43179:SF12">
    <property type="entry name" value="GALACTOFURANOSYLTRANSFERASE GLFT2"/>
    <property type="match status" value="1"/>
</dbReference>
<dbReference type="GO" id="GO:0016757">
    <property type="term" value="F:glycosyltransferase activity"/>
    <property type="evidence" value="ECO:0007669"/>
    <property type="project" value="UniProtKB-KW"/>
</dbReference>
<evidence type="ECO:0000313" key="7">
    <source>
        <dbReference type="Proteomes" id="UP000323039"/>
    </source>
</evidence>
<evidence type="ECO:0000256" key="1">
    <source>
        <dbReference type="ARBA" id="ARBA00004776"/>
    </source>
</evidence>
<evidence type="ECO:0000313" key="6">
    <source>
        <dbReference type="EMBL" id="KAA0964752.1"/>
    </source>
</evidence>
<name>A0A5B0DFZ2_STRCR</name>
<comment type="caution">
    <text evidence="6">The sequence shown here is derived from an EMBL/GenBank/DDBJ whole genome shotgun (WGS) entry which is preliminary data.</text>
</comment>
<dbReference type="EMBL" id="VSJJ01000002">
    <property type="protein sequence ID" value="KAA0964752.1"/>
    <property type="molecule type" value="Genomic_DNA"/>
</dbReference>
<evidence type="ECO:0000259" key="5">
    <source>
        <dbReference type="Pfam" id="PF00535"/>
    </source>
</evidence>
<dbReference type="InterPro" id="IPR029044">
    <property type="entry name" value="Nucleotide-diphossugar_trans"/>
</dbReference>
<dbReference type="Pfam" id="PF00535">
    <property type="entry name" value="Glycos_transf_2"/>
    <property type="match status" value="1"/>
</dbReference>
<evidence type="ECO:0000256" key="3">
    <source>
        <dbReference type="ARBA" id="ARBA00022676"/>
    </source>
</evidence>
<dbReference type="AlphaFoldDB" id="A0A5B0DFZ2"/>
<dbReference type="Proteomes" id="UP000323039">
    <property type="component" value="Unassembled WGS sequence"/>
</dbReference>
<proteinExistence type="inferred from homology"/>
<dbReference type="Gene3D" id="3.90.550.10">
    <property type="entry name" value="Spore Coat Polysaccharide Biosynthesis Protein SpsA, Chain A"/>
    <property type="match status" value="1"/>
</dbReference>
<reference evidence="6 7" key="1">
    <citation type="submission" date="2019-08" db="EMBL/GenBank/DDBJ databases">
        <title>Genome sequence and analysis of Streptococcus cristatus strain S22 isolated from throat swab of children scarlet fever in Hangzhou, China.</title>
        <authorList>
            <person name="Huang Y."/>
            <person name="Xie L."/>
        </authorList>
    </citation>
    <scope>NUCLEOTIDE SEQUENCE [LARGE SCALE GENOMIC DNA]</scope>
    <source>
        <strain evidence="6 7">S22</strain>
    </source>
</reference>
<dbReference type="RefSeq" id="WP_149517695.1">
    <property type="nucleotide sequence ID" value="NZ_VSJJ01000002.1"/>
</dbReference>
<accession>A0A5B0DFZ2</accession>
<dbReference type="SUPFAM" id="SSF53448">
    <property type="entry name" value="Nucleotide-diphospho-sugar transferases"/>
    <property type="match status" value="1"/>
</dbReference>
<keyword evidence="4 6" id="KW-0808">Transferase</keyword>
<comment type="similarity">
    <text evidence="2">Belongs to the glycosyltransferase 2 family.</text>
</comment>
<feature type="domain" description="Glycosyltransferase 2-like" evidence="5">
    <location>
        <begin position="5"/>
        <end position="151"/>
    </location>
</feature>
<sequence length="282" mass="32876">MIAFVILHYQALDETIDCVNTIKKMVKGSRHIVIVDNASPNKSGEILIAKYQQDEEITVLVSKENVGFARGNNLGYVEAKKYSPEYIVVMNNDVFITQTDFTERLEKSHELHQFDVLGPDIFSTKTNIHQNPQRENNYSLQDLKSTQRKLKFKNKFKFLIRLKYLLRSTPDENINQVAGFESVQINKPLHGAIYIFSKSFIDTHDECFYSKTFMYYESYILHYLGMRDNLKFVYDPSIKVIHHEDVSTNQTYKDLYKKVIFVNKCLLESCNAFIGLMESTED</sequence>
<protein>
    <submittedName>
        <fullName evidence="6">Glycosyltransferase family 2 protein</fullName>
    </submittedName>
</protein>
<dbReference type="PANTHER" id="PTHR43179">
    <property type="entry name" value="RHAMNOSYLTRANSFERASE WBBL"/>
    <property type="match status" value="1"/>
</dbReference>